<protein>
    <submittedName>
        <fullName evidence="1">Uncharacterized protein</fullName>
    </submittedName>
</protein>
<name>A0A3N0YFC9_ANAGA</name>
<accession>A0A3N0YFC9</accession>
<dbReference type="EMBL" id="RJVU01044706">
    <property type="protein sequence ID" value="ROL44550.1"/>
    <property type="molecule type" value="Genomic_DNA"/>
</dbReference>
<gene>
    <name evidence="1" type="ORF">DPX16_18261</name>
</gene>
<keyword evidence="2" id="KW-1185">Reference proteome</keyword>
<sequence>MLFCGVFCRIIAAHDKALGSISLQPRLGKPCAACDNGALPYEYDHRISVSLAHQSLLALVGESDNLQEIPLNLNSAGWIKKYPGVHICVDDIGGCPLTELCNILCRCLVCLAPEKWPRADGPPCVCADRCE</sequence>
<evidence type="ECO:0000313" key="2">
    <source>
        <dbReference type="Proteomes" id="UP000281406"/>
    </source>
</evidence>
<reference evidence="1 2" key="1">
    <citation type="submission" date="2018-10" db="EMBL/GenBank/DDBJ databases">
        <title>Genome assembly for a Yunnan-Guizhou Plateau 3E fish, Anabarilius grahami (Regan), and its evolutionary and genetic applications.</title>
        <authorList>
            <person name="Jiang W."/>
        </authorList>
    </citation>
    <scope>NUCLEOTIDE SEQUENCE [LARGE SCALE GENOMIC DNA]</scope>
    <source>
        <strain evidence="1">AG-KIZ</strain>
        <tissue evidence="1">Muscle</tissue>
    </source>
</reference>
<dbReference type="Proteomes" id="UP000281406">
    <property type="component" value="Unassembled WGS sequence"/>
</dbReference>
<proteinExistence type="predicted"/>
<organism evidence="1 2">
    <name type="scientific">Anabarilius grahami</name>
    <name type="common">Kanglang fish</name>
    <name type="synonym">Barilius grahami</name>
    <dbReference type="NCBI Taxonomy" id="495550"/>
    <lineage>
        <taxon>Eukaryota</taxon>
        <taxon>Metazoa</taxon>
        <taxon>Chordata</taxon>
        <taxon>Craniata</taxon>
        <taxon>Vertebrata</taxon>
        <taxon>Euteleostomi</taxon>
        <taxon>Actinopterygii</taxon>
        <taxon>Neopterygii</taxon>
        <taxon>Teleostei</taxon>
        <taxon>Ostariophysi</taxon>
        <taxon>Cypriniformes</taxon>
        <taxon>Xenocyprididae</taxon>
        <taxon>Xenocypridinae</taxon>
        <taxon>Xenocypridinae incertae sedis</taxon>
        <taxon>Anabarilius</taxon>
    </lineage>
</organism>
<dbReference type="AlphaFoldDB" id="A0A3N0YFC9"/>
<comment type="caution">
    <text evidence="1">The sequence shown here is derived from an EMBL/GenBank/DDBJ whole genome shotgun (WGS) entry which is preliminary data.</text>
</comment>
<evidence type="ECO:0000313" key="1">
    <source>
        <dbReference type="EMBL" id="ROL44550.1"/>
    </source>
</evidence>